<comment type="caution">
    <text evidence="4">The sequence shown here is derived from an EMBL/GenBank/DDBJ whole genome shotgun (WGS) entry which is preliminary data.</text>
</comment>
<protein>
    <submittedName>
        <fullName evidence="4">Class I SAM-dependent methyltransferase</fullName>
    </submittedName>
</protein>
<dbReference type="Pfam" id="PF13649">
    <property type="entry name" value="Methyltransf_25"/>
    <property type="match status" value="1"/>
</dbReference>
<evidence type="ECO:0000256" key="1">
    <source>
        <dbReference type="ARBA" id="ARBA00022603"/>
    </source>
</evidence>
<dbReference type="GO" id="GO:0032259">
    <property type="term" value="P:methylation"/>
    <property type="evidence" value="ECO:0007669"/>
    <property type="project" value="UniProtKB-KW"/>
</dbReference>
<sequence length="250" mass="29844">MENSSPGQKEYLWVARFYDRMMRHVNYGVWTKYVIRMFDLAGRTVCDVVDLSCGTGKHMHHLVKAGFHCWGADLSGAMLRVAAERPTLQNRLWRQDVRRPALRENCCDVVIMLFDSVNYLRSEGEVQRLFDDVTRMLRPGGLFIFDTVTEYMIRLRMTEYYETETWDDLAYERRSAYDEKTRLQYNYFTIMRGHRVIQETHCQRIWDHGEMIALIEKSPLSLLDARADFKNKRVRPRSERIHYILTKPKR</sequence>
<proteinExistence type="predicted"/>
<reference evidence="4" key="1">
    <citation type="journal article" date="2020" name="mSystems">
        <title>Genome- and Community-Level Interaction Insights into Carbon Utilization and Element Cycling Functions of Hydrothermarchaeota in Hydrothermal Sediment.</title>
        <authorList>
            <person name="Zhou Z."/>
            <person name="Liu Y."/>
            <person name="Xu W."/>
            <person name="Pan J."/>
            <person name="Luo Z.H."/>
            <person name="Li M."/>
        </authorList>
    </citation>
    <scope>NUCLEOTIDE SEQUENCE [LARGE SCALE GENOMIC DNA]</scope>
    <source>
        <strain evidence="4">HyVt-460</strain>
    </source>
</reference>
<dbReference type="InterPro" id="IPR029063">
    <property type="entry name" value="SAM-dependent_MTases_sf"/>
</dbReference>
<dbReference type="Proteomes" id="UP000885771">
    <property type="component" value="Unassembled WGS sequence"/>
</dbReference>
<dbReference type="CDD" id="cd02440">
    <property type="entry name" value="AdoMet_MTases"/>
    <property type="match status" value="1"/>
</dbReference>
<dbReference type="EMBL" id="DRLI01000045">
    <property type="protein sequence ID" value="HHM01591.1"/>
    <property type="molecule type" value="Genomic_DNA"/>
</dbReference>
<dbReference type="Gene3D" id="3.40.50.150">
    <property type="entry name" value="Vaccinia Virus protein VP39"/>
    <property type="match status" value="1"/>
</dbReference>
<accession>A0A7V5RN55</accession>
<dbReference type="InterPro" id="IPR041698">
    <property type="entry name" value="Methyltransf_25"/>
</dbReference>
<feature type="domain" description="Methyltransferase" evidence="3">
    <location>
        <begin position="48"/>
        <end position="141"/>
    </location>
</feature>
<keyword evidence="2" id="KW-0808">Transferase</keyword>
<dbReference type="GO" id="GO:0008168">
    <property type="term" value="F:methyltransferase activity"/>
    <property type="evidence" value="ECO:0007669"/>
    <property type="project" value="UniProtKB-KW"/>
</dbReference>
<evidence type="ECO:0000313" key="4">
    <source>
        <dbReference type="EMBL" id="HHM01591.1"/>
    </source>
</evidence>
<dbReference type="PANTHER" id="PTHR43861">
    <property type="entry name" value="TRANS-ACONITATE 2-METHYLTRANSFERASE-RELATED"/>
    <property type="match status" value="1"/>
</dbReference>
<keyword evidence="1 4" id="KW-0489">Methyltransferase</keyword>
<evidence type="ECO:0000256" key="2">
    <source>
        <dbReference type="ARBA" id="ARBA00022679"/>
    </source>
</evidence>
<gene>
    <name evidence="4" type="ORF">ENJ15_01150</name>
</gene>
<dbReference type="AlphaFoldDB" id="A0A7V5RN55"/>
<evidence type="ECO:0000259" key="3">
    <source>
        <dbReference type="Pfam" id="PF13649"/>
    </source>
</evidence>
<organism evidence="4">
    <name type="scientific">Caldithrix abyssi</name>
    <dbReference type="NCBI Taxonomy" id="187145"/>
    <lineage>
        <taxon>Bacteria</taxon>
        <taxon>Pseudomonadati</taxon>
        <taxon>Calditrichota</taxon>
        <taxon>Calditrichia</taxon>
        <taxon>Calditrichales</taxon>
        <taxon>Calditrichaceae</taxon>
        <taxon>Caldithrix</taxon>
    </lineage>
</organism>
<dbReference type="SUPFAM" id="SSF53335">
    <property type="entry name" value="S-adenosyl-L-methionine-dependent methyltransferases"/>
    <property type="match status" value="1"/>
</dbReference>
<name>A0A7V5RN55_CALAY</name>
<dbReference type="Gene3D" id="2.20.25.110">
    <property type="entry name" value="S-adenosyl-L-methionine-dependent methyltransferases"/>
    <property type="match status" value="1"/>
</dbReference>
<dbReference type="PANTHER" id="PTHR43861:SF1">
    <property type="entry name" value="TRANS-ACONITATE 2-METHYLTRANSFERASE"/>
    <property type="match status" value="1"/>
</dbReference>